<dbReference type="InterPro" id="IPR006096">
    <property type="entry name" value="Glu/Leu/Phe/Val/Trp_DH_C"/>
</dbReference>
<dbReference type="EMBL" id="AP011115">
    <property type="protein sequence ID" value="BAH51077.1"/>
    <property type="molecule type" value="Genomic_DNA"/>
</dbReference>
<evidence type="ECO:0000313" key="3">
    <source>
        <dbReference type="EMBL" id="BAH51077.1"/>
    </source>
</evidence>
<proteinExistence type="predicted"/>
<evidence type="ECO:0000313" key="4">
    <source>
        <dbReference type="Proteomes" id="UP000002212"/>
    </source>
</evidence>
<reference evidence="3 4" key="1">
    <citation type="submission" date="2009-03" db="EMBL/GenBank/DDBJ databases">
        <title>Comparison of the complete genome sequences of Rhodococcus erythropolis PR4 and Rhodococcus opacus B4.</title>
        <authorList>
            <person name="Takarada H."/>
            <person name="Sekine M."/>
            <person name="Hosoyama A."/>
            <person name="Yamada R."/>
            <person name="Fujisawa T."/>
            <person name="Omata S."/>
            <person name="Shimizu A."/>
            <person name="Tsukatani N."/>
            <person name="Tanikawa S."/>
            <person name="Fujita N."/>
            <person name="Harayama S."/>
        </authorList>
    </citation>
    <scope>NUCLEOTIDE SEQUENCE [LARGE SCALE GENOMIC DNA]</scope>
    <source>
        <strain evidence="3 4">B4</strain>
    </source>
</reference>
<accession>C1B5F1</accession>
<evidence type="ECO:0000256" key="1">
    <source>
        <dbReference type="SAM" id="MobiDB-lite"/>
    </source>
</evidence>
<dbReference type="InterPro" id="IPR036291">
    <property type="entry name" value="NAD(P)-bd_dom_sf"/>
</dbReference>
<sequence>MSDISGGCYRAGGLDIPELEAWVAGDEPLASYPRAEAVTNRDLLGLDVPNILANAGGVVVSYLEWVQNLQASSSTGSSACSYRTPPAAYGPSPLTSSVSAMSPERTRRGDCFPEGCPATPWTPAPG</sequence>
<feature type="region of interest" description="Disordered" evidence="1">
    <location>
        <begin position="87"/>
        <end position="126"/>
    </location>
</feature>
<organism evidence="3 4">
    <name type="scientific">Rhodococcus opacus (strain B4)</name>
    <dbReference type="NCBI Taxonomy" id="632772"/>
    <lineage>
        <taxon>Bacteria</taxon>
        <taxon>Bacillati</taxon>
        <taxon>Actinomycetota</taxon>
        <taxon>Actinomycetes</taxon>
        <taxon>Mycobacteriales</taxon>
        <taxon>Nocardiaceae</taxon>
        <taxon>Rhodococcus</taxon>
    </lineage>
</organism>
<dbReference type="Gene3D" id="3.40.50.720">
    <property type="entry name" value="NAD(P)-binding Rossmann-like Domain"/>
    <property type="match status" value="1"/>
</dbReference>
<dbReference type="Proteomes" id="UP000002212">
    <property type="component" value="Chromosome"/>
</dbReference>
<feature type="domain" description="Glutamate/phenylalanine/leucine/valine/L-tryptophan dehydrogenase C-terminal" evidence="2">
    <location>
        <begin position="48"/>
        <end position="73"/>
    </location>
</feature>
<gene>
    <name evidence="3" type="ordered locus">ROP_28300</name>
</gene>
<dbReference type="PATRIC" id="fig|632772.20.peg.2955"/>
<dbReference type="Pfam" id="PF00208">
    <property type="entry name" value="ELFV_dehydrog"/>
    <property type="match status" value="1"/>
</dbReference>
<dbReference type="SUPFAM" id="SSF51735">
    <property type="entry name" value="NAD(P)-binding Rossmann-fold domains"/>
    <property type="match status" value="1"/>
</dbReference>
<dbReference type="KEGG" id="rop:ROP_28300"/>
<dbReference type="AlphaFoldDB" id="C1B5F1"/>
<name>C1B5F1_RHOOB</name>
<protein>
    <recommendedName>
        <fullName evidence="2">Glutamate/phenylalanine/leucine/valine/L-tryptophan dehydrogenase C-terminal domain-containing protein</fullName>
    </recommendedName>
</protein>
<dbReference type="HOGENOM" id="CLU_1979849_0_0_11"/>
<dbReference type="STRING" id="632772.ROP_28300"/>
<dbReference type="GO" id="GO:0016491">
    <property type="term" value="F:oxidoreductase activity"/>
    <property type="evidence" value="ECO:0007669"/>
    <property type="project" value="InterPro"/>
</dbReference>
<evidence type="ECO:0000259" key="2">
    <source>
        <dbReference type="Pfam" id="PF00208"/>
    </source>
</evidence>
<dbReference type="OrthoDB" id="9803297at2"/>
<dbReference type="GO" id="GO:0006520">
    <property type="term" value="P:amino acid metabolic process"/>
    <property type="evidence" value="ECO:0007669"/>
    <property type="project" value="InterPro"/>
</dbReference>